<proteinExistence type="inferred from homology"/>
<dbReference type="CDD" id="cd05907">
    <property type="entry name" value="VL_LC_FACS_like"/>
    <property type="match status" value="1"/>
</dbReference>
<dbReference type="PANTHER" id="PTHR43272:SF32">
    <property type="entry name" value="AMP-DEPENDENT SYNTHETASE_LIGASE DOMAIN-CONTAINING PROTEIN"/>
    <property type="match status" value="1"/>
</dbReference>
<protein>
    <recommendedName>
        <fullName evidence="5">Acyl-CoA synthetase</fullName>
    </recommendedName>
</protein>
<comment type="caution">
    <text evidence="8">The sequence shown here is derived from an EMBL/GenBank/DDBJ whole genome shotgun (WGS) entry which is preliminary data.</text>
</comment>
<evidence type="ECO:0000313" key="8">
    <source>
        <dbReference type="EMBL" id="GGT31318.1"/>
    </source>
</evidence>
<dbReference type="InterPro" id="IPR000873">
    <property type="entry name" value="AMP-dep_synth/lig_dom"/>
</dbReference>
<evidence type="ECO:0000256" key="5">
    <source>
        <dbReference type="ARBA" id="ARBA00032875"/>
    </source>
</evidence>
<dbReference type="InterPro" id="IPR020845">
    <property type="entry name" value="AMP-binding_CS"/>
</dbReference>
<organism evidence="8 9">
    <name type="scientific">Streptomyces purpureus</name>
    <dbReference type="NCBI Taxonomy" id="1951"/>
    <lineage>
        <taxon>Bacteria</taxon>
        <taxon>Bacillati</taxon>
        <taxon>Actinomycetota</taxon>
        <taxon>Actinomycetes</taxon>
        <taxon>Kitasatosporales</taxon>
        <taxon>Streptomycetaceae</taxon>
        <taxon>Streptomyces</taxon>
    </lineage>
</organism>
<dbReference type="EMBL" id="BMQQ01000008">
    <property type="protein sequence ID" value="GGT31318.1"/>
    <property type="molecule type" value="Genomic_DNA"/>
</dbReference>
<dbReference type="PROSITE" id="PS00455">
    <property type="entry name" value="AMP_BINDING"/>
    <property type="match status" value="1"/>
</dbReference>
<dbReference type="Proteomes" id="UP000619486">
    <property type="component" value="Unassembled WGS sequence"/>
</dbReference>
<evidence type="ECO:0000313" key="9">
    <source>
        <dbReference type="Proteomes" id="UP000619486"/>
    </source>
</evidence>
<reference evidence="8" key="1">
    <citation type="journal article" date="2014" name="Int. J. Syst. Evol. Microbiol.">
        <title>Complete genome sequence of Corynebacterium casei LMG S-19264T (=DSM 44701T), isolated from a smear-ripened cheese.</title>
        <authorList>
            <consortium name="US DOE Joint Genome Institute (JGI-PGF)"/>
            <person name="Walter F."/>
            <person name="Albersmeier A."/>
            <person name="Kalinowski J."/>
            <person name="Ruckert C."/>
        </authorList>
    </citation>
    <scope>NUCLEOTIDE SEQUENCE</scope>
    <source>
        <strain evidence="8">JCM 3172</strain>
    </source>
</reference>
<keyword evidence="4" id="KW-0443">Lipid metabolism</keyword>
<dbReference type="InterPro" id="IPR042099">
    <property type="entry name" value="ANL_N_sf"/>
</dbReference>
<evidence type="ECO:0000256" key="4">
    <source>
        <dbReference type="ARBA" id="ARBA00023098"/>
    </source>
</evidence>
<gene>
    <name evidence="8" type="ORF">GCM10014713_26000</name>
</gene>
<reference evidence="8" key="2">
    <citation type="submission" date="2020-09" db="EMBL/GenBank/DDBJ databases">
        <authorList>
            <person name="Sun Q."/>
            <person name="Ohkuma M."/>
        </authorList>
    </citation>
    <scope>NUCLEOTIDE SEQUENCE</scope>
    <source>
        <strain evidence="8">JCM 3172</strain>
    </source>
</reference>
<feature type="compositionally biased region" description="Low complexity" evidence="6">
    <location>
        <begin position="68"/>
        <end position="77"/>
    </location>
</feature>
<dbReference type="GO" id="GO:0016020">
    <property type="term" value="C:membrane"/>
    <property type="evidence" value="ECO:0007669"/>
    <property type="project" value="TreeGrafter"/>
</dbReference>
<evidence type="ECO:0000256" key="3">
    <source>
        <dbReference type="ARBA" id="ARBA00022832"/>
    </source>
</evidence>
<keyword evidence="2" id="KW-0436">Ligase</keyword>
<feature type="compositionally biased region" description="Pro residues" evidence="6">
    <location>
        <begin position="79"/>
        <end position="94"/>
    </location>
</feature>
<dbReference type="GO" id="GO:0004467">
    <property type="term" value="F:long-chain fatty acid-CoA ligase activity"/>
    <property type="evidence" value="ECO:0007669"/>
    <property type="project" value="TreeGrafter"/>
</dbReference>
<dbReference type="AlphaFoldDB" id="A0A918H1J6"/>
<name>A0A918H1J6_9ACTN</name>
<feature type="compositionally biased region" description="Low complexity" evidence="6">
    <location>
        <begin position="1"/>
        <end position="10"/>
    </location>
</feature>
<feature type="compositionally biased region" description="Low complexity" evidence="6">
    <location>
        <begin position="33"/>
        <end position="42"/>
    </location>
</feature>
<dbReference type="Pfam" id="PF23562">
    <property type="entry name" value="AMP-binding_C_3"/>
    <property type="match status" value="1"/>
</dbReference>
<feature type="domain" description="AMP-dependent synthetase/ligase" evidence="7">
    <location>
        <begin position="126"/>
        <end position="538"/>
    </location>
</feature>
<accession>A0A918H1J6</accession>
<comment type="similarity">
    <text evidence="1">Belongs to the ATP-dependent AMP-binding enzyme family.</text>
</comment>
<sequence length="715" mass="75489">MSVAAGAPGPDGTPPGQPERPTGGRGGPPAGPPAGRAAGTAGWFHGGYPAGPPERPAGGPPASPPAGPASESPARRPAAPEPGPPPDVPAPPEPRLVRVGGRVREVHVPALVPRPRGGSLADIPFHNARADPDAVAVARRQDDGSWADMSAAEFAADVRAVAKGLIAEGLRPGDRLAIMARTSYAWTLLDFAAWAAGLVTVPLYPTASAFQARWILQDSGAVACAVEDAEQARLISVERRQLPGLAHLWVFSTGALDSLRRAGARVPDAVVVARRALLGPEHLATLIYTSGTTGRPKGCALSHGNFLTEVDNAVALLHPAFRAVSKEPASTLLFLPLAHVFGRMVAIGCLRARVRLGHAPSIETGDLLADLAGFRPTFLAAIPYVLEKVYNTGRATAERLGRAASFDRAARVAQRYGRLREAAGHGEGPEPPLPLRAARALYDPLVYRRIRAALGGRVRYVICGGSPLGPRLSTFFAGAGIEVYEGYGLTETTAAATVTPPLRPRAGTVGLPLPGTGVRIADDGEVLLRGGHVFGGYWDAQRGKVTPPALEEGWLATGDLGVLDEEGHLTITGRKKDIVITSAGKNVPPAPLEDWLRAHPLVAQCLVVGDNRPYVTALITLDPDGLAHWRRMKHKERLSPGELVTDEDLLAGLRRAVDDANRLVSRAEEIRRFTVLTADFTEVGGYMTPSLKLRRSAIVRDFAAEIEAMYEGGED</sequence>
<feature type="region of interest" description="Disordered" evidence="6">
    <location>
        <begin position="1"/>
        <end position="95"/>
    </location>
</feature>
<dbReference type="Gene3D" id="3.40.50.12780">
    <property type="entry name" value="N-terminal domain of ligase-like"/>
    <property type="match status" value="1"/>
</dbReference>
<dbReference type="PANTHER" id="PTHR43272">
    <property type="entry name" value="LONG-CHAIN-FATTY-ACID--COA LIGASE"/>
    <property type="match status" value="1"/>
</dbReference>
<evidence type="ECO:0000256" key="6">
    <source>
        <dbReference type="SAM" id="MobiDB-lite"/>
    </source>
</evidence>
<dbReference type="SUPFAM" id="SSF56801">
    <property type="entry name" value="Acetyl-CoA synthetase-like"/>
    <property type="match status" value="1"/>
</dbReference>
<dbReference type="Pfam" id="PF00501">
    <property type="entry name" value="AMP-binding"/>
    <property type="match status" value="1"/>
</dbReference>
<feature type="compositionally biased region" description="Pro residues" evidence="6">
    <location>
        <begin position="50"/>
        <end position="67"/>
    </location>
</feature>
<keyword evidence="3" id="KW-0276">Fatty acid metabolism</keyword>
<evidence type="ECO:0000256" key="1">
    <source>
        <dbReference type="ARBA" id="ARBA00006432"/>
    </source>
</evidence>
<evidence type="ECO:0000259" key="7">
    <source>
        <dbReference type="Pfam" id="PF00501"/>
    </source>
</evidence>
<evidence type="ECO:0000256" key="2">
    <source>
        <dbReference type="ARBA" id="ARBA00022598"/>
    </source>
</evidence>
<keyword evidence="9" id="KW-1185">Reference proteome</keyword>